<feature type="non-terminal residue" evidence="2">
    <location>
        <position position="1"/>
    </location>
</feature>
<protein>
    <submittedName>
        <fullName evidence="2">Uncharacterized protein</fullName>
    </submittedName>
</protein>
<feature type="region of interest" description="Disordered" evidence="1">
    <location>
        <begin position="44"/>
        <end position="64"/>
    </location>
</feature>
<name>A0A3P6B525_BRAOL</name>
<organism evidence="2">
    <name type="scientific">Brassica oleracea</name>
    <name type="common">Wild cabbage</name>
    <dbReference type="NCBI Taxonomy" id="3712"/>
    <lineage>
        <taxon>Eukaryota</taxon>
        <taxon>Viridiplantae</taxon>
        <taxon>Streptophyta</taxon>
        <taxon>Embryophyta</taxon>
        <taxon>Tracheophyta</taxon>
        <taxon>Spermatophyta</taxon>
        <taxon>Magnoliopsida</taxon>
        <taxon>eudicotyledons</taxon>
        <taxon>Gunneridae</taxon>
        <taxon>Pentapetalae</taxon>
        <taxon>rosids</taxon>
        <taxon>malvids</taxon>
        <taxon>Brassicales</taxon>
        <taxon>Brassicaceae</taxon>
        <taxon>Brassiceae</taxon>
        <taxon>Brassica</taxon>
    </lineage>
</organism>
<reference evidence="2" key="1">
    <citation type="submission" date="2018-11" db="EMBL/GenBank/DDBJ databases">
        <authorList>
            <consortium name="Genoscope - CEA"/>
            <person name="William W."/>
        </authorList>
    </citation>
    <scope>NUCLEOTIDE SEQUENCE</scope>
</reference>
<dbReference type="AlphaFoldDB" id="A0A3P6B525"/>
<evidence type="ECO:0000313" key="2">
    <source>
        <dbReference type="EMBL" id="VDC94324.1"/>
    </source>
</evidence>
<dbReference type="EMBL" id="LR031872">
    <property type="protein sequence ID" value="VDC94324.1"/>
    <property type="molecule type" value="Genomic_DNA"/>
</dbReference>
<sequence>GRKRRREEELCCCSTLPESGIINQPHHSWIHLHLLPLKKNKIRDNETTEAREAKTVGEMGGRDP</sequence>
<evidence type="ECO:0000256" key="1">
    <source>
        <dbReference type="SAM" id="MobiDB-lite"/>
    </source>
</evidence>
<accession>A0A3P6B525</accession>
<proteinExistence type="predicted"/>
<gene>
    <name evidence="2" type="ORF">BOLC3T17666H</name>
</gene>